<reference evidence="19" key="1">
    <citation type="submission" date="2022-11" db="EMBL/GenBank/DDBJ databases">
        <title>Genome Sequence of Cubamyces cubensis.</title>
        <authorList>
            <person name="Buettner E."/>
        </authorList>
    </citation>
    <scope>NUCLEOTIDE SEQUENCE</scope>
    <source>
        <strain evidence="19">MPL-01</strain>
    </source>
</reference>
<evidence type="ECO:0000256" key="4">
    <source>
        <dbReference type="ARBA" id="ARBA00022692"/>
    </source>
</evidence>
<evidence type="ECO:0000256" key="1">
    <source>
        <dbReference type="ARBA" id="ARBA00004401"/>
    </source>
</evidence>
<accession>A0AAD7TRN6</accession>
<dbReference type="EC" id="3.2.1.58" evidence="14"/>
<feature type="region of interest" description="Disordered" evidence="16">
    <location>
        <begin position="161"/>
        <end position="202"/>
    </location>
</feature>
<comment type="subcellular location">
    <subcellularLocation>
        <location evidence="1">Cell membrane</location>
        <topology evidence="1">Single-pass type II membrane protein</topology>
    </subcellularLocation>
</comment>
<dbReference type="AlphaFoldDB" id="A0AAD7TRN6"/>
<gene>
    <name evidence="19" type="ORF">ONZ51_g6877</name>
</gene>
<evidence type="ECO:0000256" key="16">
    <source>
        <dbReference type="SAM" id="MobiDB-lite"/>
    </source>
</evidence>
<evidence type="ECO:0000313" key="20">
    <source>
        <dbReference type="Proteomes" id="UP001215151"/>
    </source>
</evidence>
<evidence type="ECO:0000256" key="9">
    <source>
        <dbReference type="ARBA" id="ARBA00023180"/>
    </source>
</evidence>
<feature type="domain" description="Glycoside hydrolase family 5" evidence="18">
    <location>
        <begin position="303"/>
        <end position="502"/>
    </location>
</feature>
<dbReference type="GO" id="GO:0005886">
    <property type="term" value="C:plasma membrane"/>
    <property type="evidence" value="ECO:0007669"/>
    <property type="project" value="UniProtKB-SubCell"/>
</dbReference>
<keyword evidence="8 17" id="KW-0472">Membrane</keyword>
<feature type="compositionally biased region" description="Gly residues" evidence="16">
    <location>
        <begin position="165"/>
        <end position="174"/>
    </location>
</feature>
<dbReference type="InterPro" id="IPR001547">
    <property type="entry name" value="Glyco_hydro_5"/>
</dbReference>
<dbReference type="GO" id="GO:0071555">
    <property type="term" value="P:cell wall organization"/>
    <property type="evidence" value="ECO:0007669"/>
    <property type="project" value="UniProtKB-KW"/>
</dbReference>
<dbReference type="GO" id="GO:0009986">
    <property type="term" value="C:cell surface"/>
    <property type="evidence" value="ECO:0007669"/>
    <property type="project" value="TreeGrafter"/>
</dbReference>
<evidence type="ECO:0000256" key="15">
    <source>
        <dbReference type="ARBA" id="ARBA00041260"/>
    </source>
</evidence>
<evidence type="ECO:0000259" key="18">
    <source>
        <dbReference type="Pfam" id="PF00150"/>
    </source>
</evidence>
<sequence>MSAHVHPPGQDPAVPPANSPSPFADSAAANAVSHSATPSLENPADRLDAPATPYTNPFSPPGTPATRDSYVGATSSSPAISRPFLSDEASRPASGLPLATDRGAITGAETGVSEKDGLRLGTPPRRNRLYMWLGIGAAAIVVIVLAVVLPVYFTVIKKHNSSGSARGGTGGATGSSGDATNPESPTGAVTGSDGSTITQSDGTTFTYKNPFGGFWVDDPTNPYNNSAQAQSFTPPLSEPWDYGKDQIRGVNLGGWLVLEPFIAPSLFEKYQNATPSPALPGGLVVDEWSLSVAMLNDTSDGGGIEQIEHHYETFITEQDFAQIAGAGLNWIRLPIPYWAIETWPGEPFLEKVAWKYVLLAFKWARKYGLRIYLELHTVPGSQNGYNHSGRSGPINFLNGFMGIANAQRTMDYIRYIAEFISQKEYWDVVTMFGIINEPLLGIIGRDQLTRFYLQAHDMIRDITGIGNGAYIVIHDGFQSPESWQDFLPGSDRIVLDTHPYVAFGGDFNHPIDYWPQVGCIAYNTNQSQSDFGITVSGEFSGAINNCGKWVVGVGPEPTQVDCTPWDDWTTWTDDVKTGIKNFVMSQMDGMHLPGYFYWTWKVGNSSVTGKVEAPFWSYQLGLENGWIPTDPREAVGICQSLGYAQNVPWNGDYQSWQTGGAGAGQIAATALAEFSQYPPPEISNVSGENVAQLPMYTATSAVPTLPPPTFTAATVTGGDGWADSKDTSLAAVQIAGCAYPNAWGPQPGSTAAVCGPAAATPAPAAAAVAARADTTLTAA</sequence>
<comment type="function">
    <text evidence="13">Glucosidase involved in the degradation of cellulosic biomass. Active on lichenan.</text>
</comment>
<feature type="region of interest" description="Disordered" evidence="16">
    <location>
        <begin position="1"/>
        <end position="123"/>
    </location>
</feature>
<dbReference type="Pfam" id="PF00150">
    <property type="entry name" value="Cellulase"/>
    <property type="match status" value="1"/>
</dbReference>
<keyword evidence="11" id="KW-0961">Cell wall biogenesis/degradation</keyword>
<evidence type="ECO:0000256" key="7">
    <source>
        <dbReference type="ARBA" id="ARBA00022989"/>
    </source>
</evidence>
<keyword evidence="3" id="KW-1003">Cell membrane</keyword>
<evidence type="ECO:0000256" key="12">
    <source>
        <dbReference type="ARBA" id="ARBA00036824"/>
    </source>
</evidence>
<keyword evidence="6" id="KW-0735">Signal-anchor</keyword>
<protein>
    <recommendedName>
        <fullName evidence="14">glucan 1,3-beta-glucosidase</fullName>
        <ecNumber evidence="14">3.2.1.58</ecNumber>
    </recommendedName>
    <alternativeName>
        <fullName evidence="15">Exo-1,3-beta-glucanase D</fullName>
    </alternativeName>
</protein>
<dbReference type="PANTHER" id="PTHR31297:SF34">
    <property type="entry name" value="GLUCAN 1,3-BETA-GLUCOSIDASE 2"/>
    <property type="match status" value="1"/>
</dbReference>
<evidence type="ECO:0000256" key="5">
    <source>
        <dbReference type="ARBA" id="ARBA00022801"/>
    </source>
</evidence>
<evidence type="ECO:0000256" key="8">
    <source>
        <dbReference type="ARBA" id="ARBA00023136"/>
    </source>
</evidence>
<evidence type="ECO:0000256" key="11">
    <source>
        <dbReference type="ARBA" id="ARBA00023316"/>
    </source>
</evidence>
<dbReference type="Gene3D" id="3.20.20.80">
    <property type="entry name" value="Glycosidases"/>
    <property type="match status" value="1"/>
</dbReference>
<dbReference type="EMBL" id="JAPEVG010000173">
    <property type="protein sequence ID" value="KAJ8474937.1"/>
    <property type="molecule type" value="Genomic_DNA"/>
</dbReference>
<keyword evidence="10" id="KW-0326">Glycosidase</keyword>
<comment type="caution">
    <text evidence="19">The sequence shown here is derived from an EMBL/GenBank/DDBJ whole genome shotgun (WGS) entry which is preliminary data.</text>
</comment>
<feature type="compositionally biased region" description="Polar residues" evidence="16">
    <location>
        <begin position="181"/>
        <end position="202"/>
    </location>
</feature>
<proteinExistence type="inferred from homology"/>
<dbReference type="PANTHER" id="PTHR31297">
    <property type="entry name" value="GLUCAN ENDO-1,6-BETA-GLUCOSIDASE B"/>
    <property type="match status" value="1"/>
</dbReference>
<evidence type="ECO:0000256" key="6">
    <source>
        <dbReference type="ARBA" id="ARBA00022968"/>
    </source>
</evidence>
<evidence type="ECO:0000313" key="19">
    <source>
        <dbReference type="EMBL" id="KAJ8474937.1"/>
    </source>
</evidence>
<keyword evidence="20" id="KW-1185">Reference proteome</keyword>
<dbReference type="InterPro" id="IPR017853">
    <property type="entry name" value="GH"/>
</dbReference>
<keyword evidence="9" id="KW-0325">Glycoprotein</keyword>
<dbReference type="SUPFAM" id="SSF51445">
    <property type="entry name" value="(Trans)glycosidases"/>
    <property type="match status" value="1"/>
</dbReference>
<dbReference type="GO" id="GO:0009251">
    <property type="term" value="P:glucan catabolic process"/>
    <property type="evidence" value="ECO:0007669"/>
    <property type="project" value="TreeGrafter"/>
</dbReference>
<evidence type="ECO:0000256" key="13">
    <source>
        <dbReference type="ARBA" id="ARBA00037126"/>
    </source>
</evidence>
<evidence type="ECO:0000256" key="3">
    <source>
        <dbReference type="ARBA" id="ARBA00022475"/>
    </source>
</evidence>
<organism evidence="19 20">
    <name type="scientific">Trametes cubensis</name>
    <dbReference type="NCBI Taxonomy" id="1111947"/>
    <lineage>
        <taxon>Eukaryota</taxon>
        <taxon>Fungi</taxon>
        <taxon>Dikarya</taxon>
        <taxon>Basidiomycota</taxon>
        <taxon>Agaricomycotina</taxon>
        <taxon>Agaricomycetes</taxon>
        <taxon>Polyporales</taxon>
        <taxon>Polyporaceae</taxon>
        <taxon>Trametes</taxon>
    </lineage>
</organism>
<comment type="similarity">
    <text evidence="2">Belongs to the glycosyl hydrolase 5 (cellulase A) family.</text>
</comment>
<evidence type="ECO:0000256" key="14">
    <source>
        <dbReference type="ARBA" id="ARBA00038929"/>
    </source>
</evidence>
<keyword evidence="5" id="KW-0378">Hydrolase</keyword>
<name>A0AAD7TRN6_9APHY</name>
<comment type="catalytic activity">
    <reaction evidence="12">
        <text>Successive hydrolysis of beta-D-glucose units from the non-reducing ends of (1-&gt;3)-beta-D-glucans, releasing alpha-glucose.</text>
        <dbReference type="EC" id="3.2.1.58"/>
    </reaction>
</comment>
<dbReference type="Proteomes" id="UP001215151">
    <property type="component" value="Unassembled WGS sequence"/>
</dbReference>
<dbReference type="GO" id="GO:0004338">
    <property type="term" value="F:glucan exo-1,3-beta-glucosidase activity"/>
    <property type="evidence" value="ECO:0007669"/>
    <property type="project" value="UniProtKB-EC"/>
</dbReference>
<dbReference type="GO" id="GO:0005576">
    <property type="term" value="C:extracellular region"/>
    <property type="evidence" value="ECO:0007669"/>
    <property type="project" value="TreeGrafter"/>
</dbReference>
<keyword evidence="7 17" id="KW-1133">Transmembrane helix</keyword>
<evidence type="ECO:0000256" key="10">
    <source>
        <dbReference type="ARBA" id="ARBA00023295"/>
    </source>
</evidence>
<dbReference type="InterPro" id="IPR050386">
    <property type="entry name" value="Glycosyl_hydrolase_5"/>
</dbReference>
<evidence type="ECO:0000256" key="17">
    <source>
        <dbReference type="SAM" id="Phobius"/>
    </source>
</evidence>
<feature type="transmembrane region" description="Helical" evidence="17">
    <location>
        <begin position="129"/>
        <end position="153"/>
    </location>
</feature>
<keyword evidence="4 17" id="KW-0812">Transmembrane</keyword>
<evidence type="ECO:0000256" key="2">
    <source>
        <dbReference type="ARBA" id="ARBA00005641"/>
    </source>
</evidence>
<feature type="compositionally biased region" description="Pro residues" evidence="16">
    <location>
        <begin position="9"/>
        <end position="19"/>
    </location>
</feature>